<gene>
    <name evidence="1" type="ORF">WKR92_13675</name>
</gene>
<proteinExistence type="predicted"/>
<dbReference type="Pfam" id="PF12864">
    <property type="entry name" value="DUF3822"/>
    <property type="match status" value="1"/>
</dbReference>
<keyword evidence="2" id="KW-1185">Reference proteome</keyword>
<protein>
    <submittedName>
        <fullName evidence="1">DUF3822 family protein</fullName>
    </submittedName>
</protein>
<dbReference type="RefSeq" id="WP_375558408.1">
    <property type="nucleotide sequence ID" value="NZ_JBBVGT010000003.1"/>
</dbReference>
<dbReference type="Gene3D" id="3.30.420.260">
    <property type="match status" value="1"/>
</dbReference>
<dbReference type="CDD" id="cd24013">
    <property type="entry name" value="ASKHA_ATPase_BT3980-like"/>
    <property type="match status" value="1"/>
</dbReference>
<accession>A0ABV5CH28</accession>
<dbReference type="Proteomes" id="UP001580928">
    <property type="component" value="Unassembled WGS sequence"/>
</dbReference>
<dbReference type="EMBL" id="JBBVGT010000003">
    <property type="protein sequence ID" value="MFB5946878.1"/>
    <property type="molecule type" value="Genomic_DNA"/>
</dbReference>
<evidence type="ECO:0000313" key="2">
    <source>
        <dbReference type="Proteomes" id="UP001580928"/>
    </source>
</evidence>
<comment type="caution">
    <text evidence="1">The sequence shown here is derived from an EMBL/GenBank/DDBJ whole genome shotgun (WGS) entry which is preliminary data.</text>
</comment>
<evidence type="ECO:0000313" key="1">
    <source>
        <dbReference type="EMBL" id="MFB5946878.1"/>
    </source>
</evidence>
<organism evidence="1 2">
    <name type="scientific">Albibacterium profundi</name>
    <dbReference type="NCBI Taxonomy" id="3134906"/>
    <lineage>
        <taxon>Bacteria</taxon>
        <taxon>Pseudomonadati</taxon>
        <taxon>Bacteroidota</taxon>
        <taxon>Sphingobacteriia</taxon>
        <taxon>Sphingobacteriales</taxon>
        <taxon>Sphingobacteriaceae</taxon>
        <taxon>Albibacterium</taxon>
    </lineage>
</organism>
<name>A0ABV5CH28_9SPHI</name>
<reference evidence="1 2" key="1">
    <citation type="submission" date="2024-04" db="EMBL/GenBank/DDBJ databases">
        <title>Albibacterium profundi sp. nov., isolated from sediment of the Challenger Deep of Mariana Trench.</title>
        <authorList>
            <person name="Wang Y."/>
        </authorList>
    </citation>
    <scope>NUCLEOTIDE SEQUENCE [LARGE SCALE GENOMIC DNA]</scope>
    <source>
        <strain evidence="1 2">RHL897</strain>
    </source>
</reference>
<sequence length="270" mass="31377">MDTQAEITENEKFVKENSLECKLYIHQTDRTCQIAIVDHHNRIRLLRESASDQAFKENTEILSLRFQQTSLVVFPKKIFLLPQELQEGKHYDTVAEMNDIDVNEVQTAIIRSQECVANFIPRDEYQFWISVLKDADLIPTTAVIINKLSNVKVKYKVLVGIHFFNDAFEIVLLEDNALRFHNIFKANTPDEFNFFILTVFNKLNIIPSITQFYLWGVEDENSVYYKKLEKYTRNISFPTGSSEIIDVHDSEHSDIHILTGAIECESYQAS</sequence>
<dbReference type="InterPro" id="IPR024213">
    <property type="entry name" value="DUF3822"/>
</dbReference>